<accession>A0A179FU15</accession>
<reference evidence="2 3" key="1">
    <citation type="journal article" date="2016" name="PLoS Pathog.">
        <title>Biosynthesis of antibiotic leucinostatins in bio-control fungus Purpureocillium lilacinum and their inhibition on phytophthora revealed by genome mining.</title>
        <authorList>
            <person name="Wang G."/>
            <person name="Liu Z."/>
            <person name="Lin R."/>
            <person name="Li E."/>
            <person name="Mao Z."/>
            <person name="Ling J."/>
            <person name="Yang Y."/>
            <person name="Yin W.B."/>
            <person name="Xie B."/>
        </authorList>
    </citation>
    <scope>NUCLEOTIDE SEQUENCE [LARGE SCALE GENOMIC DNA]</scope>
    <source>
        <strain evidence="2">170</strain>
    </source>
</reference>
<evidence type="ECO:0000313" key="3">
    <source>
        <dbReference type="Proteomes" id="UP000078397"/>
    </source>
</evidence>
<comment type="caution">
    <text evidence="2">The sequence shown here is derived from an EMBL/GenBank/DDBJ whole genome shotgun (WGS) entry which is preliminary data.</text>
</comment>
<dbReference type="STRING" id="1380566.A0A179FU15"/>
<dbReference type="RefSeq" id="XP_018145349.1">
    <property type="nucleotide sequence ID" value="XM_018291462.1"/>
</dbReference>
<evidence type="ECO:0000313" key="2">
    <source>
        <dbReference type="EMBL" id="OAQ68499.1"/>
    </source>
</evidence>
<dbReference type="EMBL" id="LSBJ02000003">
    <property type="protein sequence ID" value="OAQ68499.1"/>
    <property type="molecule type" value="Genomic_DNA"/>
</dbReference>
<feature type="compositionally biased region" description="Low complexity" evidence="1">
    <location>
        <begin position="31"/>
        <end position="53"/>
    </location>
</feature>
<proteinExistence type="predicted"/>
<dbReference type="OrthoDB" id="5350396at2759"/>
<dbReference type="KEGG" id="pchm:VFPPC_13688"/>
<feature type="region of interest" description="Disordered" evidence="1">
    <location>
        <begin position="1"/>
        <end position="124"/>
    </location>
</feature>
<name>A0A179FU15_METCM</name>
<keyword evidence="3" id="KW-1185">Reference proteome</keyword>
<gene>
    <name evidence="2" type="ORF">VFPPC_13688</name>
</gene>
<sequence>MPPPRPNKTSAGGGIHGNAKGNIMSFFKPVAASQSQPPMSPAPAQNPATASSSPPAPSSPLERPVTPSKPVPVEIGASDDDESDGGYSDNSLEDLSCILGRARGDVPAEQKPQNNPYATPRAKRTAGEFHSSPLAIMPRHKFDLKALAKDARRDDATTKSSLRVKEAANAAKASETSASSFATGDTIAGIVTDNGGHDARKVLRAVQRSDTSQAQPRYLFFDESYKSPSPPVAPRLGKGSPWNLLTQGTAQSREQHLISGLPQTILRKNGDLPDSLFEWMMDSLCVHTSLIVRQEYCNMVVSCSEQVERLVTAERLQQLFIRLGANEATNSSATPEFAVSRPDHEPYEGRDWSCLQSFISLLGLIASQLSVPAAEYATRKLVQLSLDKFLICNIDLLAEFEYSVQQLAAAIPSCNWDKFCFDTCSMLTHGLQSRAIKATSLLCLPVSTKRTHDLRRRIAVTTLFQDDSLAHHNPEDIITLRGIIDILNTDNFAIINKTDFAELRASIILLDIAIDDGSVVRFDDSDDEKKFNEEVDELAGKLREIWRKINDSGMKLARTEAKSVVEWVQQRLSHSVRTRKMAKKSVFDMPGQLDDPFLPRQREYMKKFLQKTAKLPGVEEASHIIDENTIVCVDY</sequence>
<protein>
    <submittedName>
        <fullName evidence="2">Uncharacterized protein</fullName>
    </submittedName>
</protein>
<organism evidence="2 3">
    <name type="scientific">Pochonia chlamydosporia 170</name>
    <dbReference type="NCBI Taxonomy" id="1380566"/>
    <lineage>
        <taxon>Eukaryota</taxon>
        <taxon>Fungi</taxon>
        <taxon>Dikarya</taxon>
        <taxon>Ascomycota</taxon>
        <taxon>Pezizomycotina</taxon>
        <taxon>Sordariomycetes</taxon>
        <taxon>Hypocreomycetidae</taxon>
        <taxon>Hypocreales</taxon>
        <taxon>Clavicipitaceae</taxon>
        <taxon>Pochonia</taxon>
    </lineage>
</organism>
<dbReference type="GeneID" id="28855456"/>
<dbReference type="AlphaFoldDB" id="A0A179FU15"/>
<evidence type="ECO:0000256" key="1">
    <source>
        <dbReference type="SAM" id="MobiDB-lite"/>
    </source>
</evidence>
<dbReference type="Proteomes" id="UP000078397">
    <property type="component" value="Unassembled WGS sequence"/>
</dbReference>